<accession>A0ABQ9WWB1</accession>
<comment type="caution">
    <text evidence="2">The sequence shown here is derived from an EMBL/GenBank/DDBJ whole genome shotgun (WGS) entry which is preliminary data.</text>
</comment>
<dbReference type="EMBL" id="JARBJD010000329">
    <property type="protein sequence ID" value="KAK2943777.1"/>
    <property type="molecule type" value="Genomic_DNA"/>
</dbReference>
<dbReference type="Proteomes" id="UP001281761">
    <property type="component" value="Unassembled WGS sequence"/>
</dbReference>
<dbReference type="PRINTS" id="PR00348">
    <property type="entry name" value="UBIQUITIN"/>
</dbReference>
<protein>
    <recommendedName>
        <fullName evidence="1">Ubiquitin-like domain-containing protein</fullName>
    </recommendedName>
</protein>
<reference evidence="2 3" key="1">
    <citation type="journal article" date="2022" name="bioRxiv">
        <title>Genomics of Preaxostyla Flagellates Illuminates Evolutionary Transitions and the Path Towards Mitochondrial Loss.</title>
        <authorList>
            <person name="Novak L.V.F."/>
            <person name="Treitli S.C."/>
            <person name="Pyrih J."/>
            <person name="Halakuc P."/>
            <person name="Pipaliya S.V."/>
            <person name="Vacek V."/>
            <person name="Brzon O."/>
            <person name="Soukal P."/>
            <person name="Eme L."/>
            <person name="Dacks J.B."/>
            <person name="Karnkowska A."/>
            <person name="Elias M."/>
            <person name="Hampl V."/>
        </authorList>
    </citation>
    <scope>NUCLEOTIDE SEQUENCE [LARGE SCALE GENOMIC DNA]</scope>
    <source>
        <strain evidence="2">NAU3</strain>
        <tissue evidence="2">Gut</tissue>
    </source>
</reference>
<dbReference type="InterPro" id="IPR029071">
    <property type="entry name" value="Ubiquitin-like_domsf"/>
</dbReference>
<sequence length="225" mass="25463">MKLPEDWDIRILVHGMKVRRWTTSTKGGSFTSQELNVPFHPSFLIRDLAKLCDLGQHFLVCHRFLDAGKTFAEEGFAHIAQLSAYPSFEGDPLFVEVADGHPIPIDTKDLQDSEDLSGIVEIIAPFMNCPSEWIVLQIEEQRELDLIKSWREQNIKPWSILHATSLPPGIMLIFVKTPDGTTVTILVESSDTIDSVKQKLREKVGISVDQQPELVARSQSIHYQM</sequence>
<dbReference type="PROSITE" id="PS50053">
    <property type="entry name" value="UBIQUITIN_2"/>
    <property type="match status" value="1"/>
</dbReference>
<feature type="domain" description="Ubiquitin-like" evidence="1">
    <location>
        <begin position="171"/>
        <end position="211"/>
    </location>
</feature>
<evidence type="ECO:0000259" key="1">
    <source>
        <dbReference type="PROSITE" id="PS50053"/>
    </source>
</evidence>
<dbReference type="Pfam" id="PF00240">
    <property type="entry name" value="ubiquitin"/>
    <property type="match status" value="1"/>
</dbReference>
<dbReference type="SUPFAM" id="SSF54236">
    <property type="entry name" value="Ubiquitin-like"/>
    <property type="match status" value="1"/>
</dbReference>
<name>A0ABQ9WWB1_9EUKA</name>
<proteinExistence type="predicted"/>
<evidence type="ECO:0000313" key="3">
    <source>
        <dbReference type="Proteomes" id="UP001281761"/>
    </source>
</evidence>
<evidence type="ECO:0000313" key="2">
    <source>
        <dbReference type="EMBL" id="KAK2943777.1"/>
    </source>
</evidence>
<dbReference type="Gene3D" id="3.10.20.90">
    <property type="entry name" value="Phosphatidylinositol 3-kinase Catalytic Subunit, Chain A, domain 1"/>
    <property type="match status" value="1"/>
</dbReference>
<gene>
    <name evidence="2" type="ORF">BLNAU_21315</name>
</gene>
<dbReference type="InterPro" id="IPR019956">
    <property type="entry name" value="Ubiquitin_dom"/>
</dbReference>
<dbReference type="InterPro" id="IPR000626">
    <property type="entry name" value="Ubiquitin-like_dom"/>
</dbReference>
<keyword evidence="3" id="KW-1185">Reference proteome</keyword>
<organism evidence="2 3">
    <name type="scientific">Blattamonas nauphoetae</name>
    <dbReference type="NCBI Taxonomy" id="2049346"/>
    <lineage>
        <taxon>Eukaryota</taxon>
        <taxon>Metamonada</taxon>
        <taxon>Preaxostyla</taxon>
        <taxon>Oxymonadida</taxon>
        <taxon>Blattamonas</taxon>
    </lineage>
</organism>